<dbReference type="EMBL" id="JACOIJ010000003">
    <property type="protein sequence ID" value="MBD1428463.1"/>
    <property type="molecule type" value="Genomic_DNA"/>
</dbReference>
<gene>
    <name evidence="2" type="ORF">H8B04_02585</name>
</gene>
<dbReference type="PROSITE" id="PS51257">
    <property type="entry name" value="PROKAR_LIPOPROTEIN"/>
    <property type="match status" value="1"/>
</dbReference>
<sequence>MKKILMGVLCLSTLLCGCTKNKDIQIDDKKVGQVKLKFDHIVGAKKLVLNDGTYSNNSNETFNINILKYFVSNIKFTKTNGEVFTIPKEESFFLINASQSESLQPTLNIPEGEYQTLEFNLGVDSLTNTLPVEKRAGVLDVATNGMYWDWNSGYIHFKIEGTSAASPNASKSYKYHIGFFGGYETRTVNNNRVIKIDLTKAGISKVQENLSSDIHLMVDIGKVFDGPNSMSIATTPMVMHSGPHSDIADNYATMFTHDHTHNFQKIANNEK</sequence>
<proteinExistence type="predicted"/>
<dbReference type="RefSeq" id="WP_190301345.1">
    <property type="nucleotide sequence ID" value="NZ_JACOIJ010000003.1"/>
</dbReference>
<organism evidence="2 3">
    <name type="scientific">Sphingobacterium litopenaei</name>
    <dbReference type="NCBI Taxonomy" id="2763500"/>
    <lineage>
        <taxon>Bacteria</taxon>
        <taxon>Pseudomonadati</taxon>
        <taxon>Bacteroidota</taxon>
        <taxon>Sphingobacteriia</taxon>
        <taxon>Sphingobacteriales</taxon>
        <taxon>Sphingobacteriaceae</taxon>
        <taxon>Sphingobacterium</taxon>
    </lineage>
</organism>
<evidence type="ECO:0000259" key="1">
    <source>
        <dbReference type="Pfam" id="PF20243"/>
    </source>
</evidence>
<feature type="domain" description="Copper-binding protein MbnP-like" evidence="1">
    <location>
        <begin position="32"/>
        <end position="239"/>
    </location>
</feature>
<reference evidence="2 3" key="1">
    <citation type="submission" date="2020-08" db="EMBL/GenBank/DDBJ databases">
        <title>Sphingobacterium sp. DN04309 isolated from aquaculture water.</title>
        <authorList>
            <person name="Zhang M."/>
        </authorList>
    </citation>
    <scope>NUCLEOTIDE SEQUENCE [LARGE SCALE GENOMIC DNA]</scope>
    <source>
        <strain evidence="2 3">DN04309</strain>
    </source>
</reference>
<accession>A0ABR7YAX5</accession>
<dbReference type="Proteomes" id="UP000651271">
    <property type="component" value="Unassembled WGS sequence"/>
</dbReference>
<keyword evidence="3" id="KW-1185">Reference proteome</keyword>
<evidence type="ECO:0000313" key="3">
    <source>
        <dbReference type="Proteomes" id="UP000651271"/>
    </source>
</evidence>
<comment type="caution">
    <text evidence="2">The sequence shown here is derived from an EMBL/GenBank/DDBJ whole genome shotgun (WGS) entry which is preliminary data.</text>
</comment>
<evidence type="ECO:0000313" key="2">
    <source>
        <dbReference type="EMBL" id="MBD1428463.1"/>
    </source>
</evidence>
<dbReference type="Pfam" id="PF20243">
    <property type="entry name" value="MbnP"/>
    <property type="match status" value="1"/>
</dbReference>
<dbReference type="InterPro" id="IPR046863">
    <property type="entry name" value="MbnP-like_dom"/>
</dbReference>
<name>A0ABR7YAX5_9SPHI</name>
<protein>
    <recommendedName>
        <fullName evidence="1">Copper-binding protein MbnP-like domain-containing protein</fullName>
    </recommendedName>
</protein>